<dbReference type="CDD" id="cd00109">
    <property type="entry name" value="Kunitz-type"/>
    <property type="match status" value="1"/>
</dbReference>
<keyword evidence="1" id="KW-1015">Disulfide bond</keyword>
<dbReference type="Gene3D" id="4.10.410.10">
    <property type="entry name" value="Pancreatic trypsin inhibitor Kunitz domain"/>
    <property type="match status" value="1"/>
</dbReference>
<dbReference type="SUPFAM" id="SSF57362">
    <property type="entry name" value="BPTI-like"/>
    <property type="match status" value="1"/>
</dbReference>
<evidence type="ECO:0000259" key="4">
    <source>
        <dbReference type="PROSITE" id="PS50279"/>
    </source>
</evidence>
<dbReference type="SMART" id="SM00131">
    <property type="entry name" value="KU"/>
    <property type="match status" value="1"/>
</dbReference>
<dbReference type="InterPro" id="IPR036880">
    <property type="entry name" value="Kunitz_BPTI_sf"/>
</dbReference>
<dbReference type="PANTHER" id="PTHR10083">
    <property type="entry name" value="KUNITZ-TYPE PROTEASE INHIBITOR-RELATED"/>
    <property type="match status" value="1"/>
</dbReference>
<proteinExistence type="predicted"/>
<feature type="chain" id="PRO_5003411896" evidence="3">
    <location>
        <begin position="26"/>
        <end position="110"/>
    </location>
</feature>
<reference evidence="5" key="1">
    <citation type="submission" date="2011-03" db="EMBL/GenBank/DDBJ databases">
        <title>Genes Involved in Alkane Degradation in Alcanivorax hongdengensis Strain A-11-3.</title>
        <authorList>
            <person name="Wang W."/>
        </authorList>
    </citation>
    <scope>NUCLEOTIDE SEQUENCE</scope>
    <source>
        <strain evidence="5">A-11-3</strain>
    </source>
</reference>
<organism evidence="5">
    <name type="scientific">Alcanivorax hongdengensis</name>
    <dbReference type="NCBI Taxonomy" id="519051"/>
    <lineage>
        <taxon>Bacteria</taxon>
        <taxon>Pseudomonadati</taxon>
        <taxon>Pseudomonadota</taxon>
        <taxon>Gammaproteobacteria</taxon>
        <taxon>Oceanospirillales</taxon>
        <taxon>Alcanivoracaceae</taxon>
        <taxon>Alcanivorax</taxon>
    </lineage>
</organism>
<feature type="compositionally biased region" description="Polar residues" evidence="2">
    <location>
        <begin position="100"/>
        <end position="110"/>
    </location>
</feature>
<evidence type="ECO:0000256" key="2">
    <source>
        <dbReference type="SAM" id="MobiDB-lite"/>
    </source>
</evidence>
<feature type="signal peptide" evidence="3">
    <location>
        <begin position="1"/>
        <end position="25"/>
    </location>
</feature>
<dbReference type="InterPro" id="IPR002223">
    <property type="entry name" value="Kunitz_BPTI"/>
</dbReference>
<dbReference type="AlphaFoldDB" id="G1C7R4"/>
<evidence type="ECO:0000256" key="3">
    <source>
        <dbReference type="SAM" id="SignalP"/>
    </source>
</evidence>
<accession>G1C7R4</accession>
<feature type="region of interest" description="Disordered" evidence="2">
    <location>
        <begin position="90"/>
        <end position="110"/>
    </location>
</feature>
<sequence length="110" mass="11335">MRTLLLPLITALIAAAALLSGCQNNQEPGTATLPDACSQPPESGMCKAAFQRYYYDADTGSCQTFIWGGCKGSVPFETLEACTQACNATGSPAPAKGAPVSTSATKEAQQ</sequence>
<name>G1C7R4_9GAMM</name>
<dbReference type="EMBL" id="JF747240">
    <property type="protein sequence ID" value="AEK10689.1"/>
    <property type="molecule type" value="Genomic_DNA"/>
</dbReference>
<protein>
    <submittedName>
        <fullName evidence="5">Kunitz/Bovine pancreatic trypsin inhibitor domain protein</fullName>
    </submittedName>
</protein>
<dbReference type="PROSITE" id="PS50279">
    <property type="entry name" value="BPTI_KUNITZ_2"/>
    <property type="match status" value="1"/>
</dbReference>
<dbReference type="InterPro" id="IPR050098">
    <property type="entry name" value="TFPI/VKTCI-like"/>
</dbReference>
<evidence type="ECO:0000313" key="5">
    <source>
        <dbReference type="EMBL" id="AEK10689.1"/>
    </source>
</evidence>
<feature type="domain" description="BPTI/Kunitz inhibitor" evidence="4">
    <location>
        <begin position="37"/>
        <end position="86"/>
    </location>
</feature>
<dbReference type="PROSITE" id="PS51257">
    <property type="entry name" value="PROKAR_LIPOPROTEIN"/>
    <property type="match status" value="1"/>
</dbReference>
<dbReference type="PANTHER" id="PTHR10083:SF374">
    <property type="entry name" value="BPTI_KUNITZ INHIBITOR DOMAIN-CONTAINING PROTEIN"/>
    <property type="match status" value="1"/>
</dbReference>
<dbReference type="GO" id="GO:0004867">
    <property type="term" value="F:serine-type endopeptidase inhibitor activity"/>
    <property type="evidence" value="ECO:0007669"/>
    <property type="project" value="InterPro"/>
</dbReference>
<keyword evidence="3" id="KW-0732">Signal</keyword>
<evidence type="ECO:0000256" key="1">
    <source>
        <dbReference type="ARBA" id="ARBA00023157"/>
    </source>
</evidence>
<dbReference type="Pfam" id="PF00014">
    <property type="entry name" value="Kunitz_BPTI"/>
    <property type="match status" value="1"/>
</dbReference>